<dbReference type="GO" id="GO:0005737">
    <property type="term" value="C:cytoplasm"/>
    <property type="evidence" value="ECO:0007669"/>
    <property type="project" value="TreeGrafter"/>
</dbReference>
<evidence type="ECO:0000256" key="3">
    <source>
        <dbReference type="ARBA" id="ARBA00022793"/>
    </source>
</evidence>
<dbReference type="PANTHER" id="PTHR11999">
    <property type="entry name" value="GROUP II PYRIDOXAL-5-PHOSPHATE DECARBOXYLASE"/>
    <property type="match status" value="1"/>
</dbReference>
<comment type="caution">
    <text evidence="8">The sequence shown here is derived from an EMBL/GenBank/DDBJ whole genome shotgun (WGS) entry which is preliminary data.</text>
</comment>
<reference evidence="8 9" key="1">
    <citation type="submission" date="2020-08" db="EMBL/GenBank/DDBJ databases">
        <title>Sequencing the genomes of 1000 actinobacteria strains.</title>
        <authorList>
            <person name="Klenk H.-P."/>
        </authorList>
    </citation>
    <scope>NUCLEOTIDE SEQUENCE [LARGE SCALE GENOMIC DNA]</scope>
    <source>
        <strain evidence="8 9">DSM 45507</strain>
    </source>
</reference>
<comment type="cofactor">
    <cofactor evidence="1 6 7">
        <name>pyridoxal 5'-phosphate</name>
        <dbReference type="ChEBI" id="CHEBI:597326"/>
    </cofactor>
</comment>
<dbReference type="Gene3D" id="1.20.1340.10">
    <property type="entry name" value="dopa decarboxylase, N-terminal domain"/>
    <property type="match status" value="1"/>
</dbReference>
<accession>A0A7W9GKP4</accession>
<evidence type="ECO:0000256" key="7">
    <source>
        <dbReference type="RuleBase" id="RU000382"/>
    </source>
</evidence>
<name>A0A7W9GKP4_9ACTN</name>
<gene>
    <name evidence="8" type="ORF">HD596_012102</name>
</gene>
<dbReference type="SUPFAM" id="SSF53383">
    <property type="entry name" value="PLP-dependent transferases"/>
    <property type="match status" value="1"/>
</dbReference>
<dbReference type="InterPro" id="IPR015424">
    <property type="entry name" value="PyrdxlP-dep_Trfase"/>
</dbReference>
<keyword evidence="4 6" id="KW-0663">Pyridoxal phosphate</keyword>
<evidence type="ECO:0000256" key="2">
    <source>
        <dbReference type="ARBA" id="ARBA00009533"/>
    </source>
</evidence>
<dbReference type="GO" id="GO:0019752">
    <property type="term" value="P:carboxylic acid metabolic process"/>
    <property type="evidence" value="ECO:0007669"/>
    <property type="project" value="InterPro"/>
</dbReference>
<dbReference type="GO" id="GO:0030170">
    <property type="term" value="F:pyridoxal phosphate binding"/>
    <property type="evidence" value="ECO:0007669"/>
    <property type="project" value="InterPro"/>
</dbReference>
<dbReference type="RefSeq" id="WP_246555537.1">
    <property type="nucleotide sequence ID" value="NZ_JACHMB010000001.1"/>
</dbReference>
<dbReference type="GO" id="GO:0004058">
    <property type="term" value="F:aromatic-L-amino-acid decarboxylase activity"/>
    <property type="evidence" value="ECO:0007669"/>
    <property type="project" value="UniProtKB-EC"/>
</dbReference>
<dbReference type="PANTHER" id="PTHR11999:SF70">
    <property type="entry name" value="MIP05841P"/>
    <property type="match status" value="1"/>
</dbReference>
<dbReference type="Gene3D" id="3.40.640.10">
    <property type="entry name" value="Type I PLP-dependent aspartate aminotransferase-like (Major domain)"/>
    <property type="match status" value="1"/>
</dbReference>
<feature type="modified residue" description="N6-(pyridoxal phosphate)lysine" evidence="6">
    <location>
        <position position="304"/>
    </location>
</feature>
<evidence type="ECO:0000313" key="9">
    <source>
        <dbReference type="Proteomes" id="UP000579153"/>
    </source>
</evidence>
<dbReference type="Proteomes" id="UP000579153">
    <property type="component" value="Unassembled WGS sequence"/>
</dbReference>
<dbReference type="Gene3D" id="3.90.1150.10">
    <property type="entry name" value="Aspartate Aminotransferase, domain 1"/>
    <property type="match status" value="1"/>
</dbReference>
<dbReference type="Pfam" id="PF00282">
    <property type="entry name" value="Pyridoxal_deC"/>
    <property type="match status" value="1"/>
</dbReference>
<dbReference type="AlphaFoldDB" id="A0A7W9GKP4"/>
<dbReference type="InterPro" id="IPR015422">
    <property type="entry name" value="PyrdxlP-dep_Trfase_small"/>
</dbReference>
<dbReference type="PRINTS" id="PR00800">
    <property type="entry name" value="YHDCRBOXLASE"/>
</dbReference>
<evidence type="ECO:0000256" key="4">
    <source>
        <dbReference type="ARBA" id="ARBA00022898"/>
    </source>
</evidence>
<dbReference type="GO" id="GO:0006520">
    <property type="term" value="P:amino acid metabolic process"/>
    <property type="evidence" value="ECO:0007669"/>
    <property type="project" value="InterPro"/>
</dbReference>
<dbReference type="InterPro" id="IPR002129">
    <property type="entry name" value="PyrdxlP-dep_de-COase"/>
</dbReference>
<comment type="similarity">
    <text evidence="2 7">Belongs to the group II decarboxylase family.</text>
</comment>
<protein>
    <submittedName>
        <fullName evidence="8">Aromatic-L-amino-acid decarboxylase</fullName>
        <ecNumber evidence="8">4.1.1.28</ecNumber>
    </submittedName>
</protein>
<keyword evidence="5 7" id="KW-0456">Lyase</keyword>
<keyword evidence="9" id="KW-1185">Reference proteome</keyword>
<dbReference type="EMBL" id="JACHMB010000001">
    <property type="protein sequence ID" value="MBB5785346.1"/>
    <property type="molecule type" value="Genomic_DNA"/>
</dbReference>
<evidence type="ECO:0000256" key="6">
    <source>
        <dbReference type="PIRSR" id="PIRSR602129-50"/>
    </source>
</evidence>
<evidence type="ECO:0000256" key="5">
    <source>
        <dbReference type="ARBA" id="ARBA00023239"/>
    </source>
</evidence>
<sequence length="487" mass="52777">MSGHMNPEEFRRHGRQVVDWIADYLAGIESHPVMSQVKPGDIRRALPPAAPERGEPFEAVLSDLGRILLPGITHWQHPGFFAYFPSNASGPAILGDLLSGGLGVQGMLWVTSPACTELETVVVDWLAGLLGLPEHFRTDRAGGGVIQDSASSACLVALLAALHRASGGRIAADGVTRRYTIYVSSQTHSSLERSARITGLGAAGVRVVDVDPRTLAMDPGHLRALLDRDETDGAVPAMVCATVGTTSTTAVDPVPAVGELCRERGIWLHVDAAYAGVAAVCPELRWLNEGVAEYADSYSTNPHKWLLTNFDCTVLWMADRAPLLDALSVMPEFLRNPATATGSVVDYRDWQVPLGRRFRALKLWAVIRWYGAEGLRAHIRKGVALAQELASWVSADPGFEVHEPHPLGLVCLRPVWPGLAADAADRATMRLLELLNASGSVYMTHTRIGDRVVLRVAIGGVATERRHVEQAWEQIRWEHAALSATLP</sequence>
<dbReference type="InterPro" id="IPR010977">
    <property type="entry name" value="Aromatic_deC"/>
</dbReference>
<evidence type="ECO:0000313" key="8">
    <source>
        <dbReference type="EMBL" id="MBB5785346.1"/>
    </source>
</evidence>
<keyword evidence="3" id="KW-0210">Decarboxylase</keyword>
<proteinExistence type="inferred from homology"/>
<dbReference type="EC" id="4.1.1.28" evidence="8"/>
<evidence type="ECO:0000256" key="1">
    <source>
        <dbReference type="ARBA" id="ARBA00001933"/>
    </source>
</evidence>
<organism evidence="8 9">
    <name type="scientific">Nonomuraea jabiensis</name>
    <dbReference type="NCBI Taxonomy" id="882448"/>
    <lineage>
        <taxon>Bacteria</taxon>
        <taxon>Bacillati</taxon>
        <taxon>Actinomycetota</taxon>
        <taxon>Actinomycetes</taxon>
        <taxon>Streptosporangiales</taxon>
        <taxon>Streptosporangiaceae</taxon>
        <taxon>Nonomuraea</taxon>
    </lineage>
</organism>
<dbReference type="InterPro" id="IPR015421">
    <property type="entry name" value="PyrdxlP-dep_Trfase_major"/>
</dbReference>